<keyword evidence="2" id="KW-1185">Reference proteome</keyword>
<comment type="caution">
    <text evidence="1">The sequence shown here is derived from an EMBL/GenBank/DDBJ whole genome shotgun (WGS) entry which is preliminary data.</text>
</comment>
<accession>A0A482V6P5</accession>
<evidence type="ECO:0000313" key="1">
    <source>
        <dbReference type="EMBL" id="RZB38717.1"/>
    </source>
</evidence>
<reference evidence="1 2" key="1">
    <citation type="submission" date="2017-03" db="EMBL/GenBank/DDBJ databases">
        <title>Genome of the blue death feigning beetle - Asbolus verrucosus.</title>
        <authorList>
            <person name="Rider S.D."/>
        </authorList>
    </citation>
    <scope>NUCLEOTIDE SEQUENCE [LARGE SCALE GENOMIC DNA]</scope>
    <source>
        <strain evidence="1">Butters</strain>
        <tissue evidence="1">Head and leg muscle</tissue>
    </source>
</reference>
<dbReference type="AlphaFoldDB" id="A0A482V6P5"/>
<sequence length="191" mass="21630">MMAVPFVLPEDEINNLIAAVIFILSQTRLQRAEENHQLRVSAVFNSSVREPVQGLGDEPRRIVDLLLGAVSSSPSFRFRVGQRMEELVRLLVEELDRRSRSFEYDNQLRQTLFLLRQTLNQFPPAPRGSSKSCCYDAVKCSPEVEDCSQVGLVLRKIPDDDEPSAIFKLSEGSKEKTEFAEETLFSRLVPG</sequence>
<dbReference type="EMBL" id="QDEB01134446">
    <property type="protein sequence ID" value="RZB38717.1"/>
    <property type="molecule type" value="Genomic_DNA"/>
</dbReference>
<gene>
    <name evidence="1" type="ORF">BDFB_007740</name>
</gene>
<proteinExistence type="predicted"/>
<evidence type="ECO:0000313" key="2">
    <source>
        <dbReference type="Proteomes" id="UP000292052"/>
    </source>
</evidence>
<dbReference type="OrthoDB" id="6753214at2759"/>
<name>A0A482V6P5_ASBVE</name>
<organism evidence="1 2">
    <name type="scientific">Asbolus verrucosus</name>
    <name type="common">Desert ironclad beetle</name>
    <dbReference type="NCBI Taxonomy" id="1661398"/>
    <lineage>
        <taxon>Eukaryota</taxon>
        <taxon>Metazoa</taxon>
        <taxon>Ecdysozoa</taxon>
        <taxon>Arthropoda</taxon>
        <taxon>Hexapoda</taxon>
        <taxon>Insecta</taxon>
        <taxon>Pterygota</taxon>
        <taxon>Neoptera</taxon>
        <taxon>Endopterygota</taxon>
        <taxon>Coleoptera</taxon>
        <taxon>Polyphaga</taxon>
        <taxon>Cucujiformia</taxon>
        <taxon>Tenebrionidae</taxon>
        <taxon>Pimeliinae</taxon>
        <taxon>Asbolus</taxon>
    </lineage>
</organism>
<protein>
    <submittedName>
        <fullName evidence="1">Uncharacterized protein</fullName>
    </submittedName>
</protein>
<dbReference type="Proteomes" id="UP000292052">
    <property type="component" value="Unassembled WGS sequence"/>
</dbReference>
<feature type="non-terminal residue" evidence="1">
    <location>
        <position position="191"/>
    </location>
</feature>